<dbReference type="CDD" id="cd03233">
    <property type="entry name" value="ABCG_PDR_domain1"/>
    <property type="match status" value="1"/>
</dbReference>
<feature type="region of interest" description="Disordered" evidence="10">
    <location>
        <begin position="1"/>
        <end position="40"/>
    </location>
</feature>
<evidence type="ECO:0000313" key="13">
    <source>
        <dbReference type="EMBL" id="EXJ91459.1"/>
    </source>
</evidence>
<keyword evidence="4 11" id="KW-0812">Transmembrane</keyword>
<dbReference type="InterPro" id="IPR034003">
    <property type="entry name" value="ABCG_PDR_2"/>
</dbReference>
<feature type="region of interest" description="Disordered" evidence="10">
    <location>
        <begin position="805"/>
        <end position="835"/>
    </location>
</feature>
<feature type="transmembrane region" description="Helical" evidence="11">
    <location>
        <begin position="1261"/>
        <end position="1285"/>
    </location>
</feature>
<feature type="transmembrane region" description="Helical" evidence="11">
    <location>
        <begin position="624"/>
        <end position="643"/>
    </location>
</feature>
<evidence type="ECO:0000256" key="4">
    <source>
        <dbReference type="ARBA" id="ARBA00022692"/>
    </source>
</evidence>
<dbReference type="InterPro" id="IPR003439">
    <property type="entry name" value="ABC_transporter-like_ATP-bd"/>
</dbReference>
<dbReference type="PROSITE" id="PS00211">
    <property type="entry name" value="ABC_TRANSPORTER_1"/>
    <property type="match status" value="1"/>
</dbReference>
<sequence>MAEKPVESEPKGLEPEADDSSSTPAHDDIWSDKNGGADIEAEGRAQVARLARQVTNASISSQAGTVNPFAGNTDPRLDPNSGKFSAEAWVRNMVKIVSRDPERFPRRTAGVSYRNLNVHGWGTPTDYQKDVANVLLEGPALFNRLRGKGQRKIRILQDFDGLAKSGELLVVLGRPGRQDHHPSSPVRNCGCSTLLKTIAGKTHGFYVDEASTINYQGIPKEVMHKHFRGEVIYQAETDVHFPQLTVGQTLLFAARARAPRNRLPGVTRNQYAQHMRDVIMAVFGISHTINTKVGNDFIRGVSGGERKRVSIAEVALSGSPLQCWDNATRGLDSATALEFVKTLKLSTGLAGATAIVAIYQASQSAYDLFDKVVLLYEGRQIYFGPTTHAKKYFTDMGFICADRQTTADFLTSLTNPAERIIAEGYHDRVPHTPAEFAARWRDSESRQHLLREIADFEAAYPFGGDSLEQFKLSRKANQAKHMTVKSPYTISIPMQIRLCMSRGFQRQRGDLTILFTTVFGNLLMGIITSSVFYNLPDSTSSFYSRGALLFFAVLFAAMQSALEILALFVQRPIVEKHNDYALYHPFAEAVASMMVDLPTKVVVSVSFNLVLYFMTNLRRTPGHFFVYLLFSFVTTLAMSSIFRTIASISRTLSQALAPAAIFILAIVIYAGFALPTPNMHPWFRWINYINPIAYTFESMMVNEFHDRRFPCSIYVPTGPAYTNASGLERVCQANGARAGQDFVNGDDYLNGSLRYYNSHLWRNLGIIIAFWIAFTLTYLAGTELVTSSRSKGEVLVFRRGHLPPQVKESNDEESGLTEPVGRHPVGDPKHELDDEKEGQTAIIKQTATFHWRNVCYDIKIKGEDRRILDHVDGWVRPGTLTALMGATGAGKTTLLDVLASRVTMGVVTGDMMVDGHLRDNSFQRKTGYVQQQDLHLQTATVREALRFSALLRQPKSTPLKEKLDYVEEVIKLLEMEDYAGAVVGVPGEGLNVEQRKRLTIGVELAAKPQLLLFLDEPTSGLDSQTAWSILSLITKLSHNGQAILCTIHQPSAMLFQRFDRLLLLAKGGQTIYFGDIGEESKTLTGYFESKGAQPCGKEENPAEWMLRVIGAAPGATTDQDWFQNWRQSKEYAEVQRTLDDMQDRLSKIPISTDHEHLESFATPLWYQVQVCTRRVFEQYWRTPSYIYSKTLLVTASSLFIGFSFWRAGTSLQGLQNQMFSFFMLLTIFGNLVNQIMPQFVTQRSLYEARERPSKAYSWQAFLFANIIVELPWNSLMAVISFFSFYYPIGMQRNASWTNTVHSRGILMFLLIWAFYLFTSTFCNMIIAGIETAENGGNIATLLFSLTLIFCGVLATPTALPGFWIFMYRVSPFTYLVSAVLSTGLANAPVKCSKIELVPLQPPSGMTCGQYLGPYIDMAGGYVTDPTATRNCEFCSASSTNAFLTQLSINYADRWRNFGLMWVYIIFNVFGAVFLYWLLRVPKNKNWLPRVPSLNFGRKRTTAGDAGAGAGVAGTNVDEPDGRVPRSHDPSSPGFGVFPQAPSFRSPTRG</sequence>
<dbReference type="InterPro" id="IPR029481">
    <property type="entry name" value="ABC_trans_N"/>
</dbReference>
<feature type="transmembrane region" description="Helical" evidence="11">
    <location>
        <begin position="1186"/>
        <end position="1207"/>
    </location>
</feature>
<feature type="transmembrane region" description="Helical" evidence="11">
    <location>
        <begin position="1305"/>
        <end position="1329"/>
    </location>
</feature>
<evidence type="ECO:0000259" key="12">
    <source>
        <dbReference type="PROSITE" id="PS50893"/>
    </source>
</evidence>
<dbReference type="GO" id="GO:1990961">
    <property type="term" value="P:xenobiotic detoxification by transmembrane export across the plasma membrane"/>
    <property type="evidence" value="ECO:0007669"/>
    <property type="project" value="InterPro"/>
</dbReference>
<dbReference type="FunFam" id="3.40.50.300:FF:000881">
    <property type="entry name" value="ABC multidrug transporter A-1"/>
    <property type="match status" value="1"/>
</dbReference>
<feature type="compositionally biased region" description="Basic and acidic residues" evidence="10">
    <location>
        <begin position="1"/>
        <end position="14"/>
    </location>
</feature>
<evidence type="ECO:0000256" key="10">
    <source>
        <dbReference type="SAM" id="MobiDB-lite"/>
    </source>
</evidence>
<dbReference type="Pfam" id="PF06422">
    <property type="entry name" value="PDR_CDR"/>
    <property type="match status" value="1"/>
</dbReference>
<comment type="subcellular location">
    <subcellularLocation>
        <location evidence="1">Membrane</location>
        <topology evidence="1">Multi-pass membrane protein</topology>
    </subcellularLocation>
</comment>
<dbReference type="FunFam" id="3.40.50.300:FF:000054">
    <property type="entry name" value="ABC multidrug transporter atrF"/>
    <property type="match status" value="1"/>
</dbReference>
<dbReference type="SMART" id="SM00382">
    <property type="entry name" value="AAA"/>
    <property type="match status" value="1"/>
</dbReference>
<gene>
    <name evidence="13" type="ORF">A1O3_00007</name>
</gene>
<feature type="transmembrane region" description="Helical" evidence="11">
    <location>
        <begin position="547"/>
        <end position="569"/>
    </location>
</feature>
<feature type="transmembrane region" description="Helical" evidence="11">
    <location>
        <begin position="511"/>
        <end position="535"/>
    </location>
</feature>
<dbReference type="InterPro" id="IPR013525">
    <property type="entry name" value="ABC2_TM"/>
</dbReference>
<feature type="transmembrane region" description="Helical" evidence="11">
    <location>
        <begin position="1460"/>
        <end position="1478"/>
    </location>
</feature>
<comment type="similarity">
    <text evidence="2">Belongs to the ABC transporter superfamily. ABCG family. PDR (TC 3.A.1.205) subfamily.</text>
</comment>
<dbReference type="InterPro" id="IPR027417">
    <property type="entry name" value="P-loop_NTPase"/>
</dbReference>
<feature type="domain" description="ABC transporter" evidence="12">
    <location>
        <begin position="849"/>
        <end position="1092"/>
    </location>
</feature>
<evidence type="ECO:0000256" key="7">
    <source>
        <dbReference type="ARBA" id="ARBA00022840"/>
    </source>
</evidence>
<dbReference type="EMBL" id="AMGY01000001">
    <property type="protein sequence ID" value="EXJ91459.1"/>
    <property type="molecule type" value="Genomic_DNA"/>
</dbReference>
<comment type="caution">
    <text evidence="13">The sequence shown here is derived from an EMBL/GenBank/DDBJ whole genome shotgun (WGS) entry which is preliminary data.</text>
</comment>
<organism evidence="13 14">
    <name type="scientific">Capronia epimyces CBS 606.96</name>
    <dbReference type="NCBI Taxonomy" id="1182542"/>
    <lineage>
        <taxon>Eukaryota</taxon>
        <taxon>Fungi</taxon>
        <taxon>Dikarya</taxon>
        <taxon>Ascomycota</taxon>
        <taxon>Pezizomycotina</taxon>
        <taxon>Eurotiomycetes</taxon>
        <taxon>Chaetothyriomycetidae</taxon>
        <taxon>Chaetothyriales</taxon>
        <taxon>Herpotrichiellaceae</taxon>
        <taxon>Capronia</taxon>
    </lineage>
</organism>
<feature type="compositionally biased region" description="Basic and acidic residues" evidence="10">
    <location>
        <begin position="1519"/>
        <end position="1528"/>
    </location>
</feature>
<dbReference type="InterPro" id="IPR005285">
    <property type="entry name" value="Drug-R_PDR/CDR"/>
</dbReference>
<dbReference type="STRING" id="1182542.W9ZAB7"/>
<keyword evidence="5" id="KW-0677">Repeat</keyword>
<feature type="transmembrane region" description="Helical" evidence="11">
    <location>
        <begin position="1219"/>
        <end position="1240"/>
    </location>
</feature>
<evidence type="ECO:0000256" key="5">
    <source>
        <dbReference type="ARBA" id="ARBA00022737"/>
    </source>
</evidence>
<dbReference type="GO" id="GO:0005524">
    <property type="term" value="F:ATP binding"/>
    <property type="evidence" value="ECO:0007669"/>
    <property type="project" value="UniProtKB-KW"/>
</dbReference>
<dbReference type="OrthoDB" id="245989at2759"/>
<feature type="compositionally biased region" description="Basic and acidic residues" evidence="10">
    <location>
        <begin position="820"/>
        <end position="833"/>
    </location>
</feature>
<evidence type="ECO:0000256" key="9">
    <source>
        <dbReference type="ARBA" id="ARBA00023136"/>
    </source>
</evidence>
<dbReference type="Pfam" id="PF00005">
    <property type="entry name" value="ABC_tran"/>
    <property type="match status" value="2"/>
</dbReference>
<dbReference type="Pfam" id="PF14510">
    <property type="entry name" value="ABC_trans_N"/>
    <property type="match status" value="1"/>
</dbReference>
<evidence type="ECO:0000256" key="1">
    <source>
        <dbReference type="ARBA" id="ARBA00004141"/>
    </source>
</evidence>
<dbReference type="GO" id="GO:0016020">
    <property type="term" value="C:membrane"/>
    <property type="evidence" value="ECO:0007669"/>
    <property type="project" value="UniProtKB-SubCell"/>
</dbReference>
<evidence type="ECO:0000256" key="6">
    <source>
        <dbReference type="ARBA" id="ARBA00022741"/>
    </source>
</evidence>
<reference evidence="13 14" key="1">
    <citation type="submission" date="2013-03" db="EMBL/GenBank/DDBJ databases">
        <title>The Genome Sequence of Capronia epimyces CBS 606.96.</title>
        <authorList>
            <consortium name="The Broad Institute Genomics Platform"/>
            <person name="Cuomo C."/>
            <person name="de Hoog S."/>
            <person name="Gorbushina A."/>
            <person name="Walker B."/>
            <person name="Young S.K."/>
            <person name="Zeng Q."/>
            <person name="Gargeya S."/>
            <person name="Fitzgerald M."/>
            <person name="Haas B."/>
            <person name="Abouelleil A."/>
            <person name="Allen A.W."/>
            <person name="Alvarado L."/>
            <person name="Arachchi H.M."/>
            <person name="Berlin A.M."/>
            <person name="Chapman S.B."/>
            <person name="Gainer-Dewar J."/>
            <person name="Goldberg J."/>
            <person name="Griggs A."/>
            <person name="Gujja S."/>
            <person name="Hansen M."/>
            <person name="Howarth C."/>
            <person name="Imamovic A."/>
            <person name="Ireland A."/>
            <person name="Larimer J."/>
            <person name="McCowan C."/>
            <person name="Murphy C."/>
            <person name="Pearson M."/>
            <person name="Poon T.W."/>
            <person name="Priest M."/>
            <person name="Roberts A."/>
            <person name="Saif S."/>
            <person name="Shea T."/>
            <person name="Sisk P."/>
            <person name="Sykes S."/>
            <person name="Wortman J."/>
            <person name="Nusbaum C."/>
            <person name="Birren B."/>
        </authorList>
    </citation>
    <scope>NUCLEOTIDE SEQUENCE [LARGE SCALE GENOMIC DNA]</scope>
    <source>
        <strain evidence="13 14">CBS 606.96</strain>
    </source>
</reference>
<feature type="transmembrane region" description="Helical" evidence="11">
    <location>
        <begin position="655"/>
        <end position="674"/>
    </location>
</feature>
<feature type="transmembrane region" description="Helical" evidence="11">
    <location>
        <begin position="760"/>
        <end position="781"/>
    </location>
</feature>
<dbReference type="eggNOG" id="KOG0065">
    <property type="taxonomic scope" value="Eukaryota"/>
</dbReference>
<dbReference type="GO" id="GO:0140359">
    <property type="term" value="F:ABC-type transporter activity"/>
    <property type="evidence" value="ECO:0007669"/>
    <property type="project" value="InterPro"/>
</dbReference>
<keyword evidence="9 11" id="KW-0472">Membrane</keyword>
<dbReference type="Proteomes" id="UP000019478">
    <property type="component" value="Unassembled WGS sequence"/>
</dbReference>
<dbReference type="GeneID" id="19164149"/>
<evidence type="ECO:0000256" key="3">
    <source>
        <dbReference type="ARBA" id="ARBA00022448"/>
    </source>
</evidence>
<dbReference type="InterPro" id="IPR034001">
    <property type="entry name" value="ABCG_PDR_1"/>
</dbReference>
<evidence type="ECO:0000313" key="14">
    <source>
        <dbReference type="Proteomes" id="UP000019478"/>
    </source>
</evidence>
<dbReference type="InterPro" id="IPR003593">
    <property type="entry name" value="AAA+_ATPase"/>
</dbReference>
<dbReference type="PANTHER" id="PTHR19241">
    <property type="entry name" value="ATP-BINDING CASSETTE TRANSPORTER"/>
    <property type="match status" value="1"/>
</dbReference>
<feature type="region of interest" description="Disordered" evidence="10">
    <location>
        <begin position="1501"/>
        <end position="1549"/>
    </location>
</feature>
<dbReference type="RefSeq" id="XP_007728349.1">
    <property type="nucleotide sequence ID" value="XM_007730159.1"/>
</dbReference>
<proteinExistence type="inferred from homology"/>
<evidence type="ECO:0000256" key="8">
    <source>
        <dbReference type="ARBA" id="ARBA00022989"/>
    </source>
</evidence>
<dbReference type="HOGENOM" id="CLU_000604_35_0_1"/>
<dbReference type="GO" id="GO:0016887">
    <property type="term" value="F:ATP hydrolysis activity"/>
    <property type="evidence" value="ECO:0007669"/>
    <property type="project" value="InterPro"/>
</dbReference>
<evidence type="ECO:0000256" key="2">
    <source>
        <dbReference type="ARBA" id="ARBA00006012"/>
    </source>
</evidence>
<dbReference type="InterPro" id="IPR017871">
    <property type="entry name" value="ABC_transporter-like_CS"/>
</dbReference>
<dbReference type="Gene3D" id="3.40.50.300">
    <property type="entry name" value="P-loop containing nucleotide triphosphate hydrolases"/>
    <property type="match status" value="2"/>
</dbReference>
<keyword evidence="6" id="KW-0547">Nucleotide-binding</keyword>
<dbReference type="InterPro" id="IPR043926">
    <property type="entry name" value="ABCG_dom"/>
</dbReference>
<feature type="domain" description="ABC transporter" evidence="12">
    <location>
        <begin position="136"/>
        <end position="402"/>
    </location>
</feature>
<name>W9ZAB7_9EURO</name>
<feature type="transmembrane region" description="Helical" evidence="11">
    <location>
        <begin position="1341"/>
        <end position="1365"/>
    </location>
</feature>
<evidence type="ECO:0000256" key="11">
    <source>
        <dbReference type="SAM" id="Phobius"/>
    </source>
</evidence>
<keyword evidence="7" id="KW-0067">ATP-binding</keyword>
<dbReference type="SUPFAM" id="SSF52540">
    <property type="entry name" value="P-loop containing nucleoside triphosphate hydrolases"/>
    <property type="match status" value="2"/>
</dbReference>
<accession>W9ZAB7</accession>
<dbReference type="CDD" id="cd03232">
    <property type="entry name" value="ABCG_PDR_domain2"/>
    <property type="match status" value="1"/>
</dbReference>
<feature type="transmembrane region" description="Helical" evidence="11">
    <location>
        <begin position="590"/>
        <end position="612"/>
    </location>
</feature>
<dbReference type="NCBIfam" id="TIGR00956">
    <property type="entry name" value="3a01205"/>
    <property type="match status" value="1"/>
</dbReference>
<dbReference type="InterPro" id="IPR010929">
    <property type="entry name" value="PDR_CDR_ABC"/>
</dbReference>
<keyword evidence="8 11" id="KW-1133">Transmembrane helix</keyword>
<protein>
    <submittedName>
        <fullName evidence="13">ATPase</fullName>
    </submittedName>
</protein>
<keyword evidence="14" id="KW-1185">Reference proteome</keyword>
<keyword evidence="3" id="KW-0813">Transport</keyword>
<dbReference type="Pfam" id="PF19055">
    <property type="entry name" value="ABC2_membrane_7"/>
    <property type="match status" value="1"/>
</dbReference>
<dbReference type="PROSITE" id="PS50893">
    <property type="entry name" value="ABC_TRANSPORTER_2"/>
    <property type="match status" value="2"/>
</dbReference>
<dbReference type="Pfam" id="PF01061">
    <property type="entry name" value="ABC2_membrane"/>
    <property type="match status" value="2"/>
</dbReference>